<proteinExistence type="predicted"/>
<reference evidence="1 2" key="1">
    <citation type="submission" date="2024-07" db="EMBL/GenBank/DDBJ databases">
        <authorList>
            <person name="Kang M."/>
        </authorList>
    </citation>
    <scope>NUCLEOTIDE SEQUENCE [LARGE SCALE GENOMIC DNA]</scope>
    <source>
        <strain evidence="1 2">DFM31</strain>
    </source>
</reference>
<accession>A0ABV3L882</accession>
<dbReference type="RefSeq" id="WP_366193635.1">
    <property type="nucleotide sequence ID" value="NZ_JBFBVU010000017.1"/>
</dbReference>
<evidence type="ECO:0000313" key="1">
    <source>
        <dbReference type="EMBL" id="MEV8467756.1"/>
    </source>
</evidence>
<comment type="caution">
    <text evidence="1">The sequence shown here is derived from an EMBL/GenBank/DDBJ whole genome shotgun (WGS) entry which is preliminary data.</text>
</comment>
<dbReference type="EMBL" id="JBFBVU010000017">
    <property type="protein sequence ID" value="MEV8467756.1"/>
    <property type="molecule type" value="Genomic_DNA"/>
</dbReference>
<gene>
    <name evidence="1" type="ORF">AB0T83_13330</name>
</gene>
<dbReference type="GO" id="GO:0016787">
    <property type="term" value="F:hydrolase activity"/>
    <property type="evidence" value="ECO:0007669"/>
    <property type="project" value="UniProtKB-KW"/>
</dbReference>
<protein>
    <submittedName>
        <fullName evidence="1">Dienelactone hydrolase</fullName>
    </submittedName>
</protein>
<sequence>MRRAWRIALIGLGLLVLVLLGQMGARYLGLLTPRDTPEERSALLTPFYNVYLPENGGGPFPTALLASGCDGPHDNMARWAGMLNEQGWAAVMVDSHAPRDYLDFQVWRLICAGQIFTGTERAGDLAVALEDVRGMTFADPDRLMLFGASHGGWAVMDLLSQAATPRPPQGLTRWPGDPQARGLAGVLGALVAYPYCGPGSLAARQGWAAELPVEMILVRNDEITDEQDCLDIAEGQTAVRPVAVTMLENATHGFDQQEREALSTLEFSPDATATALGLGRDFLGRISGPAPVPDN</sequence>
<keyword evidence="2" id="KW-1185">Reference proteome</keyword>
<evidence type="ECO:0000313" key="2">
    <source>
        <dbReference type="Proteomes" id="UP001553161"/>
    </source>
</evidence>
<dbReference type="SUPFAM" id="SSF53474">
    <property type="entry name" value="alpha/beta-Hydrolases"/>
    <property type="match status" value="1"/>
</dbReference>
<keyword evidence="1" id="KW-0378">Hydrolase</keyword>
<dbReference type="InterPro" id="IPR029058">
    <property type="entry name" value="AB_hydrolase_fold"/>
</dbReference>
<name>A0ABV3L882_9RHOB</name>
<dbReference type="Gene3D" id="3.40.50.1820">
    <property type="entry name" value="alpha/beta hydrolase"/>
    <property type="match status" value="1"/>
</dbReference>
<organism evidence="1 2">
    <name type="scientific">Meridianimarinicoccus marinus</name>
    <dbReference type="NCBI Taxonomy" id="3231483"/>
    <lineage>
        <taxon>Bacteria</taxon>
        <taxon>Pseudomonadati</taxon>
        <taxon>Pseudomonadota</taxon>
        <taxon>Alphaproteobacteria</taxon>
        <taxon>Rhodobacterales</taxon>
        <taxon>Paracoccaceae</taxon>
        <taxon>Meridianimarinicoccus</taxon>
    </lineage>
</organism>
<dbReference type="Proteomes" id="UP001553161">
    <property type="component" value="Unassembled WGS sequence"/>
</dbReference>